<evidence type="ECO:0000256" key="1">
    <source>
        <dbReference type="SAM" id="MobiDB-lite"/>
    </source>
</evidence>
<keyword evidence="3" id="KW-1185">Reference proteome</keyword>
<protein>
    <recommendedName>
        <fullName evidence="4">Polyprotein protein</fullName>
    </recommendedName>
</protein>
<gene>
    <name evidence="2" type="ORF">H5410_004916</name>
</gene>
<dbReference type="AlphaFoldDB" id="A0A9J6A5P4"/>
<reference evidence="2 3" key="1">
    <citation type="submission" date="2020-09" db="EMBL/GenBank/DDBJ databases">
        <title>De no assembly of potato wild relative species, Solanum commersonii.</title>
        <authorList>
            <person name="Cho K."/>
        </authorList>
    </citation>
    <scope>NUCLEOTIDE SEQUENCE [LARGE SCALE GENOMIC DNA]</scope>
    <source>
        <strain evidence="2">LZ3.2</strain>
        <tissue evidence="2">Leaf</tissue>
    </source>
</reference>
<proteinExistence type="predicted"/>
<evidence type="ECO:0000313" key="3">
    <source>
        <dbReference type="Proteomes" id="UP000824120"/>
    </source>
</evidence>
<evidence type="ECO:0008006" key="4">
    <source>
        <dbReference type="Google" id="ProtNLM"/>
    </source>
</evidence>
<sequence length="91" mass="9908">MGHLTHFIDVQATRLEAESIGATSEMTTLKDEVSYLRKDVEYIKSTNFNSLFEAAETQGVSGSSEMPLTTTGDVPMEDVATNASEAETDEE</sequence>
<feature type="region of interest" description="Disordered" evidence="1">
    <location>
        <begin position="57"/>
        <end position="91"/>
    </location>
</feature>
<comment type="caution">
    <text evidence="2">The sequence shown here is derived from an EMBL/GenBank/DDBJ whole genome shotgun (WGS) entry which is preliminary data.</text>
</comment>
<dbReference type="Proteomes" id="UP000824120">
    <property type="component" value="Chromosome 2"/>
</dbReference>
<dbReference type="EMBL" id="JACXVP010000002">
    <property type="protein sequence ID" value="KAG5619698.1"/>
    <property type="molecule type" value="Genomic_DNA"/>
</dbReference>
<accession>A0A9J6A5P4</accession>
<feature type="compositionally biased region" description="Polar residues" evidence="1">
    <location>
        <begin position="58"/>
        <end position="72"/>
    </location>
</feature>
<name>A0A9J6A5P4_SOLCO</name>
<evidence type="ECO:0000313" key="2">
    <source>
        <dbReference type="EMBL" id="KAG5619698.1"/>
    </source>
</evidence>
<organism evidence="2 3">
    <name type="scientific">Solanum commersonii</name>
    <name type="common">Commerson's wild potato</name>
    <name type="synonym">Commerson's nightshade</name>
    <dbReference type="NCBI Taxonomy" id="4109"/>
    <lineage>
        <taxon>Eukaryota</taxon>
        <taxon>Viridiplantae</taxon>
        <taxon>Streptophyta</taxon>
        <taxon>Embryophyta</taxon>
        <taxon>Tracheophyta</taxon>
        <taxon>Spermatophyta</taxon>
        <taxon>Magnoliopsida</taxon>
        <taxon>eudicotyledons</taxon>
        <taxon>Gunneridae</taxon>
        <taxon>Pentapetalae</taxon>
        <taxon>asterids</taxon>
        <taxon>lamiids</taxon>
        <taxon>Solanales</taxon>
        <taxon>Solanaceae</taxon>
        <taxon>Solanoideae</taxon>
        <taxon>Solaneae</taxon>
        <taxon>Solanum</taxon>
    </lineage>
</organism>